<sequence>MLQRLAPLALLAVLLGGGWSMISGLLPPEVRRVANTLGASVRGGFSGAVQQQSQPAYYAQPAPQQVALQGPVPNFQTPTPTVRIASFNIQTFGDAKAQKQYVMNAIASMVRMFDVIAIQEIRTQDDYFIDNFLRYYVNADGRSRYAASVSRRLGRTTSTERYAFLYNTQTIEANPQIDFVMNDPEDRLHRPPHVMMFRTRLAPPDQAFTFVLMNIHTDPDEAPQELDALYGAFQAVQRMDIGGATEDDVILLGDLNTNVPVSSAYRQDPAGRDLIPSDLHLLANVPGIYPLVRSGPTNTRGSRLHDNLLISRVATTEFTGTAGVYDYRRAIGLTEEQALEVSDHLPVWGEFSAYESHTIGTVAARR</sequence>
<keyword evidence="5" id="KW-0269">Exonuclease</keyword>
<comment type="similarity">
    <text evidence="1">Belongs to the DNase I family.</text>
</comment>
<keyword evidence="5" id="KW-0255">Endonuclease</keyword>
<dbReference type="GO" id="GO:0006308">
    <property type="term" value="P:DNA catabolic process"/>
    <property type="evidence" value="ECO:0007669"/>
    <property type="project" value="InterPro"/>
</dbReference>
<dbReference type="AlphaFoldDB" id="A0A5C5W7T2"/>
<organism evidence="5 6">
    <name type="scientific">Botrimarina hoheduenensis</name>
    <dbReference type="NCBI Taxonomy" id="2528000"/>
    <lineage>
        <taxon>Bacteria</taxon>
        <taxon>Pseudomonadati</taxon>
        <taxon>Planctomycetota</taxon>
        <taxon>Planctomycetia</taxon>
        <taxon>Pirellulales</taxon>
        <taxon>Lacipirellulaceae</taxon>
        <taxon>Botrimarina</taxon>
    </lineage>
</organism>
<evidence type="ECO:0000313" key="6">
    <source>
        <dbReference type="Proteomes" id="UP000318995"/>
    </source>
</evidence>
<dbReference type="EMBL" id="SJPH01000003">
    <property type="protein sequence ID" value="TWT46507.1"/>
    <property type="molecule type" value="Genomic_DNA"/>
</dbReference>
<proteinExistence type="inferred from homology"/>
<dbReference type="SUPFAM" id="SSF56219">
    <property type="entry name" value="DNase I-like"/>
    <property type="match status" value="1"/>
</dbReference>
<keyword evidence="2" id="KW-0540">Nuclease</keyword>
<dbReference type="GO" id="GO:0004519">
    <property type="term" value="F:endonuclease activity"/>
    <property type="evidence" value="ECO:0007669"/>
    <property type="project" value="UniProtKB-KW"/>
</dbReference>
<evidence type="ECO:0000313" key="5">
    <source>
        <dbReference type="EMBL" id="TWT46507.1"/>
    </source>
</evidence>
<dbReference type="PANTHER" id="PTHR11371">
    <property type="entry name" value="DEOXYRIBONUCLEASE"/>
    <property type="match status" value="1"/>
</dbReference>
<dbReference type="PRINTS" id="PR00130">
    <property type="entry name" value="DNASEI"/>
</dbReference>
<dbReference type="GO" id="GO:0004527">
    <property type="term" value="F:exonuclease activity"/>
    <property type="evidence" value="ECO:0007669"/>
    <property type="project" value="UniProtKB-KW"/>
</dbReference>
<accession>A0A5C5W7T2</accession>
<gene>
    <name evidence="5" type="ORF">Pla111_16030</name>
</gene>
<evidence type="ECO:0000259" key="4">
    <source>
        <dbReference type="Pfam" id="PF03372"/>
    </source>
</evidence>
<protein>
    <submittedName>
        <fullName evidence="5">Endonuclease/Exonuclease/phosphatase family protein</fullName>
    </submittedName>
</protein>
<evidence type="ECO:0000256" key="2">
    <source>
        <dbReference type="ARBA" id="ARBA00022722"/>
    </source>
</evidence>
<dbReference type="InterPro" id="IPR036691">
    <property type="entry name" value="Endo/exonu/phosph_ase_sf"/>
</dbReference>
<reference evidence="5 6" key="1">
    <citation type="submission" date="2019-02" db="EMBL/GenBank/DDBJ databases">
        <title>Deep-cultivation of Planctomycetes and their phenomic and genomic characterization uncovers novel biology.</title>
        <authorList>
            <person name="Wiegand S."/>
            <person name="Jogler M."/>
            <person name="Boedeker C."/>
            <person name="Pinto D."/>
            <person name="Vollmers J."/>
            <person name="Rivas-Marin E."/>
            <person name="Kohn T."/>
            <person name="Peeters S.H."/>
            <person name="Heuer A."/>
            <person name="Rast P."/>
            <person name="Oberbeckmann S."/>
            <person name="Bunk B."/>
            <person name="Jeske O."/>
            <person name="Meyerdierks A."/>
            <person name="Storesund J.E."/>
            <person name="Kallscheuer N."/>
            <person name="Luecker S."/>
            <person name="Lage O.M."/>
            <person name="Pohl T."/>
            <person name="Merkel B.J."/>
            <person name="Hornburger P."/>
            <person name="Mueller R.-W."/>
            <person name="Bruemmer F."/>
            <person name="Labrenz M."/>
            <person name="Spormann A.M."/>
            <person name="Op Den Camp H."/>
            <person name="Overmann J."/>
            <person name="Amann R."/>
            <person name="Jetten M.S.M."/>
            <person name="Mascher T."/>
            <person name="Medema M.H."/>
            <person name="Devos D.P."/>
            <person name="Kaster A.-K."/>
            <person name="Ovreas L."/>
            <person name="Rohde M."/>
            <person name="Galperin M.Y."/>
            <person name="Jogler C."/>
        </authorList>
    </citation>
    <scope>NUCLEOTIDE SEQUENCE [LARGE SCALE GENOMIC DNA]</scope>
    <source>
        <strain evidence="5 6">Pla111</strain>
    </source>
</reference>
<dbReference type="GO" id="GO:0004536">
    <property type="term" value="F:DNA nuclease activity"/>
    <property type="evidence" value="ECO:0007669"/>
    <property type="project" value="InterPro"/>
</dbReference>
<dbReference type="Gene3D" id="3.60.10.10">
    <property type="entry name" value="Endonuclease/exonuclease/phosphatase"/>
    <property type="match status" value="1"/>
</dbReference>
<dbReference type="InterPro" id="IPR016202">
    <property type="entry name" value="DNase_I"/>
</dbReference>
<dbReference type="SMART" id="SM00476">
    <property type="entry name" value="DNaseIc"/>
    <property type="match status" value="1"/>
</dbReference>
<dbReference type="Pfam" id="PF03372">
    <property type="entry name" value="Exo_endo_phos"/>
    <property type="match status" value="1"/>
</dbReference>
<name>A0A5C5W7T2_9BACT</name>
<dbReference type="PANTHER" id="PTHR11371:SF31">
    <property type="entry name" value="EXTRACELLULAR NUCLEASE"/>
    <property type="match status" value="1"/>
</dbReference>
<evidence type="ECO:0000256" key="3">
    <source>
        <dbReference type="ARBA" id="ARBA00022801"/>
    </source>
</evidence>
<evidence type="ECO:0000256" key="1">
    <source>
        <dbReference type="ARBA" id="ARBA00007359"/>
    </source>
</evidence>
<keyword evidence="6" id="KW-1185">Reference proteome</keyword>
<dbReference type="Proteomes" id="UP000318995">
    <property type="component" value="Unassembled WGS sequence"/>
</dbReference>
<dbReference type="InterPro" id="IPR005135">
    <property type="entry name" value="Endo/exonuclease/phosphatase"/>
</dbReference>
<keyword evidence="3" id="KW-0378">Hydrolase</keyword>
<comment type="caution">
    <text evidence="5">The sequence shown here is derived from an EMBL/GenBank/DDBJ whole genome shotgun (WGS) entry which is preliminary data.</text>
</comment>
<feature type="domain" description="Endonuclease/exonuclease/phosphatase" evidence="4">
    <location>
        <begin position="85"/>
        <end position="344"/>
    </location>
</feature>